<proteinExistence type="predicted"/>
<dbReference type="AlphaFoldDB" id="A0A251TTW1"/>
<protein>
    <recommendedName>
        <fullName evidence="5">Protein kinase domain-containing protein</fullName>
    </recommendedName>
</protein>
<dbReference type="Gene3D" id="1.10.510.10">
    <property type="entry name" value="Transferase(Phosphotransferase) domain 1"/>
    <property type="match status" value="1"/>
</dbReference>
<keyword evidence="1" id="KW-0547">Nucleotide-binding</keyword>
<dbReference type="PANTHER" id="PTHR24054">
    <property type="entry name" value="CASEIN KINASE II SUBUNIT ALPHA"/>
    <property type="match status" value="1"/>
</dbReference>
<dbReference type="InterPro" id="IPR011009">
    <property type="entry name" value="Kinase-like_dom_sf"/>
</dbReference>
<dbReference type="Proteomes" id="UP000215914">
    <property type="component" value="Chromosome 9"/>
</dbReference>
<evidence type="ECO:0000256" key="2">
    <source>
        <dbReference type="ARBA" id="ARBA00022840"/>
    </source>
</evidence>
<dbReference type="EMBL" id="CM007898">
    <property type="protein sequence ID" value="OTG14199.1"/>
    <property type="molecule type" value="Genomic_DNA"/>
</dbReference>
<evidence type="ECO:0000313" key="3">
    <source>
        <dbReference type="EMBL" id="OTG14199.1"/>
    </source>
</evidence>
<keyword evidence="4" id="KW-1185">Reference proteome</keyword>
<keyword evidence="2" id="KW-0067">ATP-binding</keyword>
<dbReference type="STRING" id="4232.A0A251TTW1"/>
<evidence type="ECO:0008006" key="5">
    <source>
        <dbReference type="Google" id="ProtNLM"/>
    </source>
</evidence>
<dbReference type="GO" id="GO:0005524">
    <property type="term" value="F:ATP binding"/>
    <property type="evidence" value="ECO:0007669"/>
    <property type="project" value="UniProtKB-KW"/>
</dbReference>
<dbReference type="SUPFAM" id="SSF56112">
    <property type="entry name" value="Protein kinase-like (PK-like)"/>
    <property type="match status" value="1"/>
</dbReference>
<dbReference type="PANTHER" id="PTHR24054:SF59">
    <property type="entry name" value="CASEIN KINASE II SUBUNIT ALPHA-3"/>
    <property type="match status" value="1"/>
</dbReference>
<dbReference type="GO" id="GO:0004674">
    <property type="term" value="F:protein serine/threonine kinase activity"/>
    <property type="evidence" value="ECO:0007669"/>
    <property type="project" value="InterPro"/>
</dbReference>
<gene>
    <name evidence="3" type="ORF">HannXRQ_Chr09g0246721</name>
</gene>
<organism evidence="3 4">
    <name type="scientific">Helianthus annuus</name>
    <name type="common">Common sunflower</name>
    <dbReference type="NCBI Taxonomy" id="4232"/>
    <lineage>
        <taxon>Eukaryota</taxon>
        <taxon>Viridiplantae</taxon>
        <taxon>Streptophyta</taxon>
        <taxon>Embryophyta</taxon>
        <taxon>Tracheophyta</taxon>
        <taxon>Spermatophyta</taxon>
        <taxon>Magnoliopsida</taxon>
        <taxon>eudicotyledons</taxon>
        <taxon>Gunneridae</taxon>
        <taxon>Pentapetalae</taxon>
        <taxon>asterids</taxon>
        <taxon>campanulids</taxon>
        <taxon>Asterales</taxon>
        <taxon>Asteraceae</taxon>
        <taxon>Asteroideae</taxon>
        <taxon>Heliantheae alliance</taxon>
        <taxon>Heliantheae</taxon>
        <taxon>Helianthus</taxon>
    </lineage>
</organism>
<sequence length="91" mass="10492">MDDFFSSSGVLGTDELNAYLNNYQLELEPQLEALVGRHSRKPWSKFMNADNQHLASPEAIDFLDKLLRYDHQDRLTAKEAMVINSYILAPY</sequence>
<evidence type="ECO:0000313" key="4">
    <source>
        <dbReference type="Proteomes" id="UP000215914"/>
    </source>
</evidence>
<evidence type="ECO:0000256" key="1">
    <source>
        <dbReference type="ARBA" id="ARBA00022741"/>
    </source>
</evidence>
<accession>A0A251TTW1</accession>
<name>A0A251TTW1_HELAN</name>
<dbReference type="InParanoid" id="A0A251TTW1"/>
<dbReference type="InterPro" id="IPR045216">
    <property type="entry name" value="CK2_alpha"/>
</dbReference>
<reference evidence="4" key="1">
    <citation type="journal article" date="2017" name="Nature">
        <title>The sunflower genome provides insights into oil metabolism, flowering and Asterid evolution.</title>
        <authorList>
            <person name="Badouin H."/>
            <person name="Gouzy J."/>
            <person name="Grassa C.J."/>
            <person name="Murat F."/>
            <person name="Staton S.E."/>
            <person name="Cottret L."/>
            <person name="Lelandais-Briere C."/>
            <person name="Owens G.L."/>
            <person name="Carrere S."/>
            <person name="Mayjonade B."/>
            <person name="Legrand L."/>
            <person name="Gill N."/>
            <person name="Kane N.C."/>
            <person name="Bowers J.E."/>
            <person name="Hubner S."/>
            <person name="Bellec A."/>
            <person name="Berard A."/>
            <person name="Berges H."/>
            <person name="Blanchet N."/>
            <person name="Boniface M.C."/>
            <person name="Brunel D."/>
            <person name="Catrice O."/>
            <person name="Chaidir N."/>
            <person name="Claudel C."/>
            <person name="Donnadieu C."/>
            <person name="Faraut T."/>
            <person name="Fievet G."/>
            <person name="Helmstetter N."/>
            <person name="King M."/>
            <person name="Knapp S.J."/>
            <person name="Lai Z."/>
            <person name="Le Paslier M.C."/>
            <person name="Lippi Y."/>
            <person name="Lorenzon L."/>
            <person name="Mandel J.R."/>
            <person name="Marage G."/>
            <person name="Marchand G."/>
            <person name="Marquand E."/>
            <person name="Bret-Mestries E."/>
            <person name="Morien E."/>
            <person name="Nambeesan S."/>
            <person name="Nguyen T."/>
            <person name="Pegot-Espagnet P."/>
            <person name="Pouilly N."/>
            <person name="Raftis F."/>
            <person name="Sallet E."/>
            <person name="Schiex T."/>
            <person name="Thomas J."/>
            <person name="Vandecasteele C."/>
            <person name="Vares D."/>
            <person name="Vear F."/>
            <person name="Vautrin S."/>
            <person name="Crespi M."/>
            <person name="Mangin B."/>
            <person name="Burke J.M."/>
            <person name="Salse J."/>
            <person name="Munos S."/>
            <person name="Vincourt P."/>
            <person name="Rieseberg L.H."/>
            <person name="Langlade N.B."/>
        </authorList>
    </citation>
    <scope>NUCLEOTIDE SEQUENCE [LARGE SCALE GENOMIC DNA]</scope>
    <source>
        <strain evidence="4">cv. SF193</strain>
    </source>
</reference>